<dbReference type="Proteomes" id="UP000177167">
    <property type="component" value="Unassembled WGS sequence"/>
</dbReference>
<dbReference type="Gene3D" id="1.10.3210.10">
    <property type="entry name" value="Hypothetical protein af1432"/>
    <property type="match status" value="1"/>
</dbReference>
<dbReference type="InterPro" id="IPR003607">
    <property type="entry name" value="HD/PDEase_dom"/>
</dbReference>
<dbReference type="CDD" id="cd00077">
    <property type="entry name" value="HDc"/>
    <property type="match status" value="1"/>
</dbReference>
<dbReference type="NCBIfam" id="TIGR00277">
    <property type="entry name" value="HDIG"/>
    <property type="match status" value="1"/>
</dbReference>
<evidence type="ECO:0000313" key="2">
    <source>
        <dbReference type="EMBL" id="OGN10282.1"/>
    </source>
</evidence>
<dbReference type="AlphaFoldDB" id="A0A1F8FAX8"/>
<dbReference type="InterPro" id="IPR006674">
    <property type="entry name" value="HD_domain"/>
</dbReference>
<sequence>MATQVANLTLDLEFQVEAVFEALRIKSEDRLALWAFLAPLKHKSPVTYIHYQHSLKVGLLARKIAALMHLDQKALLYAGLMHDLGKCMVCLDTLGKTEGWTENDTREIEGHVMDGYEMVRGRFNFTADIIVWHHKFQDHGYPRVIPQPLHEYSERTKVHIPEYGRLLALADVYDALHRVNDKFGEKRPLSDEEIYQKMIELNPDVKDLVLDLYNADIFIRHMEEEVPPILYGQAWVNTNTDLRTPEETARQVMIATALEPISDKAGCTTRARNVSRHLKLGYFITGGINLGLPFQQLAYRVLRQFGKDQWLIYDLALAAQMMSVKNRGGGRINQGIIEMLVPIVTAQCMYDVRQEEDILWVLKFAEMVMKNTSKGDVDYLIRMKRFAYQLSHYDRNVAEHPESENVFEYYKIENDISINPTSSAHNGEFVSGFPTVLLAYATMMGADVQGFENKVELAYQAILKMHDPEVGRGFLADCIAVAIYLVLSQNPRIKFIV</sequence>
<feature type="domain" description="HD/PDEase" evidence="1">
    <location>
        <begin position="46"/>
        <end position="185"/>
    </location>
</feature>
<name>A0A1F8FAX8_9BACT</name>
<gene>
    <name evidence="2" type="ORF">A3J46_00600</name>
</gene>
<evidence type="ECO:0000259" key="1">
    <source>
        <dbReference type="SMART" id="SM00471"/>
    </source>
</evidence>
<proteinExistence type="predicted"/>
<accession>A0A1F8FAX8</accession>
<reference evidence="2 3" key="1">
    <citation type="journal article" date="2016" name="Nat. Commun.">
        <title>Thousands of microbial genomes shed light on interconnected biogeochemical processes in an aquifer system.</title>
        <authorList>
            <person name="Anantharaman K."/>
            <person name="Brown C.T."/>
            <person name="Hug L.A."/>
            <person name="Sharon I."/>
            <person name="Castelle C.J."/>
            <person name="Probst A.J."/>
            <person name="Thomas B.C."/>
            <person name="Singh A."/>
            <person name="Wilkins M.J."/>
            <person name="Karaoz U."/>
            <person name="Brodie E.L."/>
            <person name="Williams K.H."/>
            <person name="Hubbard S.S."/>
            <person name="Banfield J.F."/>
        </authorList>
    </citation>
    <scope>NUCLEOTIDE SEQUENCE [LARGE SCALE GENOMIC DNA]</scope>
</reference>
<dbReference type="EMBL" id="MGJP01000011">
    <property type="protein sequence ID" value="OGN10282.1"/>
    <property type="molecule type" value="Genomic_DNA"/>
</dbReference>
<protein>
    <recommendedName>
        <fullName evidence="1">HD/PDEase domain-containing protein</fullName>
    </recommendedName>
</protein>
<dbReference type="SMART" id="SM00471">
    <property type="entry name" value="HDc"/>
    <property type="match status" value="1"/>
</dbReference>
<comment type="caution">
    <text evidence="2">The sequence shown here is derived from an EMBL/GenBank/DDBJ whole genome shotgun (WGS) entry which is preliminary data.</text>
</comment>
<dbReference type="Pfam" id="PF01966">
    <property type="entry name" value="HD"/>
    <property type="match status" value="1"/>
</dbReference>
<dbReference type="PANTHER" id="PTHR43155:SF2">
    <property type="entry name" value="CYCLIC DI-GMP PHOSPHODIESTERASE PA4108"/>
    <property type="match status" value="1"/>
</dbReference>
<evidence type="ECO:0000313" key="3">
    <source>
        <dbReference type="Proteomes" id="UP000177167"/>
    </source>
</evidence>
<dbReference type="InterPro" id="IPR006675">
    <property type="entry name" value="HDIG_dom"/>
</dbReference>
<organism evidence="2 3">
    <name type="scientific">Candidatus Yanofskybacteria bacterium RIFCSPHIGHO2_02_FULL_41_11</name>
    <dbReference type="NCBI Taxonomy" id="1802675"/>
    <lineage>
        <taxon>Bacteria</taxon>
        <taxon>Candidatus Yanofskyibacteriota</taxon>
    </lineage>
</organism>
<dbReference type="SUPFAM" id="SSF109604">
    <property type="entry name" value="HD-domain/PDEase-like"/>
    <property type="match status" value="1"/>
</dbReference>
<dbReference type="PANTHER" id="PTHR43155">
    <property type="entry name" value="CYCLIC DI-GMP PHOSPHODIESTERASE PA4108-RELATED"/>
    <property type="match status" value="1"/>
</dbReference>